<feature type="compositionally biased region" description="Low complexity" evidence="1">
    <location>
        <begin position="110"/>
        <end position="132"/>
    </location>
</feature>
<name>A0ABN2H6M5_9ACTN</name>
<sequence length="247" mass="25700">MGAAHDTEPCAPQHLGRPRDRVPIRQRIGVPGQERRCGTSAVFAYAASSRSWGTAPAGVPRSTAVSPVRTPRGVGQEVRASSSSSHPPPAREPLPGSPAGTTACGHHAAVEAAVEEAVASRAAAPAAPRSEPTSPPSDIRGSTRLVVSDVVSEGAQRLIPVPAPFTGWDSAFSAAADFGALILVDPATMTRYHPLKMYTEFVENWVPALDHGMTGRGYVSYPAPADNVSSVTLEAENLGQVSNLPIT</sequence>
<dbReference type="Proteomes" id="UP001500064">
    <property type="component" value="Unassembled WGS sequence"/>
</dbReference>
<feature type="compositionally biased region" description="Pro residues" evidence="1">
    <location>
        <begin position="86"/>
        <end position="96"/>
    </location>
</feature>
<feature type="region of interest" description="Disordered" evidence="1">
    <location>
        <begin position="1"/>
        <end position="35"/>
    </location>
</feature>
<dbReference type="RefSeq" id="WP_346113571.1">
    <property type="nucleotide sequence ID" value="NZ_BAAAMU010000131.1"/>
</dbReference>
<gene>
    <name evidence="2" type="ORF">GCM10009733_094200</name>
</gene>
<evidence type="ECO:0000313" key="3">
    <source>
        <dbReference type="Proteomes" id="UP001500064"/>
    </source>
</evidence>
<protein>
    <submittedName>
        <fullName evidence="2">Uncharacterized protein</fullName>
    </submittedName>
</protein>
<accession>A0ABN2H6M5</accession>
<dbReference type="EMBL" id="BAAAMU010000131">
    <property type="protein sequence ID" value="GAA1682847.1"/>
    <property type="molecule type" value="Genomic_DNA"/>
</dbReference>
<organism evidence="2 3">
    <name type="scientific">Nonomuraea maheshkhaliensis</name>
    <dbReference type="NCBI Taxonomy" id="419590"/>
    <lineage>
        <taxon>Bacteria</taxon>
        <taxon>Bacillati</taxon>
        <taxon>Actinomycetota</taxon>
        <taxon>Actinomycetes</taxon>
        <taxon>Streptosporangiales</taxon>
        <taxon>Streptosporangiaceae</taxon>
        <taxon>Nonomuraea</taxon>
    </lineage>
</organism>
<evidence type="ECO:0000256" key="1">
    <source>
        <dbReference type="SAM" id="MobiDB-lite"/>
    </source>
</evidence>
<evidence type="ECO:0000313" key="2">
    <source>
        <dbReference type="EMBL" id="GAA1682847.1"/>
    </source>
</evidence>
<proteinExistence type="predicted"/>
<reference evidence="2 3" key="1">
    <citation type="journal article" date="2019" name="Int. J. Syst. Evol. Microbiol.">
        <title>The Global Catalogue of Microorganisms (GCM) 10K type strain sequencing project: providing services to taxonomists for standard genome sequencing and annotation.</title>
        <authorList>
            <consortium name="The Broad Institute Genomics Platform"/>
            <consortium name="The Broad Institute Genome Sequencing Center for Infectious Disease"/>
            <person name="Wu L."/>
            <person name="Ma J."/>
        </authorList>
    </citation>
    <scope>NUCLEOTIDE SEQUENCE [LARGE SCALE GENOMIC DNA]</scope>
    <source>
        <strain evidence="2 3">JCM 13929</strain>
    </source>
</reference>
<feature type="region of interest" description="Disordered" evidence="1">
    <location>
        <begin position="49"/>
        <end position="142"/>
    </location>
</feature>
<keyword evidence="3" id="KW-1185">Reference proteome</keyword>
<comment type="caution">
    <text evidence="2">The sequence shown here is derived from an EMBL/GenBank/DDBJ whole genome shotgun (WGS) entry which is preliminary data.</text>
</comment>